<organism evidence="4 5">
    <name type="scientific">Cytospora schulzeri</name>
    <dbReference type="NCBI Taxonomy" id="448051"/>
    <lineage>
        <taxon>Eukaryota</taxon>
        <taxon>Fungi</taxon>
        <taxon>Dikarya</taxon>
        <taxon>Ascomycota</taxon>
        <taxon>Pezizomycotina</taxon>
        <taxon>Sordariomycetes</taxon>
        <taxon>Sordariomycetidae</taxon>
        <taxon>Diaporthales</taxon>
        <taxon>Cytosporaceae</taxon>
        <taxon>Cytospora</taxon>
    </lineage>
</organism>
<evidence type="ECO:0000256" key="1">
    <source>
        <dbReference type="ARBA" id="ARBA00022737"/>
    </source>
</evidence>
<sequence>MSVNKKGITLLYEAESPAIEYVEAPTAIPPPFIPLLTAFAKTIANNSIVFVHGFTGDPQLTWTLKNAKHCVAGNQGLILQPSEPGGSASEPSTPSTPPTTRHNRTSYFTNNNSDHQKRSSKLPHFGTGRRSTPTTAPRCDVFWPRDLLPRTVSNARVLTYGYDTKIRHAFVGPVSKNNVVDHGWDLLCALEDVRRDNPSRPLLFMAHSLGGLIAKIALIKSQDFEHVKPHLHYVVASTVGVFFFGTPHRGADPLGPGIRQILMAMAKGFAFKLNNSIVGTLMPSGEYLREIRDSFLSLAKQRNLVIYSFQEEYGVNRLAGRKVVDDESSRLDEPTIETHRHISNNHMDMVRFTGLEDNEYRKVASAISLVIHNLTSARPVTEDSGGDTAFPLGQDSDLAVDADYFVPPEQSAMREKLMDLLYFNEIDARLMSLKSAYSKTCQWVLEKHEYREWVSPEKINDHHGFLWIKGKPGAGKSILMKFLDNNARKTATAHRKLAVVSFFFNARGEELERTTLGLYRSLLWQLLQEHDEIQAVLDLLETNTRGFILRRGWQTELLKQTMTKAIAHFKGDRELCLFIDALDECSDDETSDMVAFFEELGERAAEQNINLRICFSSRYYPTIYVKKGIEIKLDEEEEHGLDIGRYIDSHLKLGTLESTKKADALRKEILEKSAGIFLWVALA</sequence>
<dbReference type="EMBL" id="LKEA01000007">
    <property type="protein sequence ID" value="ROW07965.1"/>
    <property type="molecule type" value="Genomic_DNA"/>
</dbReference>
<dbReference type="Gene3D" id="3.40.50.1820">
    <property type="entry name" value="alpha/beta hydrolase"/>
    <property type="match status" value="1"/>
</dbReference>
<name>A0A423WWV3_9PEZI</name>
<accession>A0A423WWV3</accession>
<reference evidence="4 5" key="1">
    <citation type="submission" date="2015-09" db="EMBL/GenBank/DDBJ databases">
        <title>Host preference determinants of Valsa canker pathogens revealed by comparative genomics.</title>
        <authorList>
            <person name="Yin Z."/>
            <person name="Huang L."/>
        </authorList>
    </citation>
    <scope>NUCLEOTIDE SEQUENCE [LARGE SCALE GENOMIC DNA]</scope>
    <source>
        <strain evidence="4 5">03-1</strain>
    </source>
</reference>
<dbReference type="Proteomes" id="UP000283895">
    <property type="component" value="Unassembled WGS sequence"/>
</dbReference>
<dbReference type="Gene3D" id="3.40.50.300">
    <property type="entry name" value="P-loop containing nucleotide triphosphate hydrolases"/>
    <property type="match status" value="1"/>
</dbReference>
<evidence type="ECO:0000313" key="4">
    <source>
        <dbReference type="EMBL" id="ROW07965.1"/>
    </source>
</evidence>
<evidence type="ECO:0000256" key="2">
    <source>
        <dbReference type="SAM" id="MobiDB-lite"/>
    </source>
</evidence>
<keyword evidence="5" id="KW-1185">Reference proteome</keyword>
<evidence type="ECO:0000313" key="5">
    <source>
        <dbReference type="Proteomes" id="UP000283895"/>
    </source>
</evidence>
<dbReference type="PANTHER" id="PTHR10039">
    <property type="entry name" value="AMELOGENIN"/>
    <property type="match status" value="1"/>
</dbReference>
<feature type="compositionally biased region" description="Low complexity" evidence="2">
    <location>
        <begin position="81"/>
        <end position="93"/>
    </location>
</feature>
<dbReference type="Pfam" id="PF24883">
    <property type="entry name" value="NPHP3_N"/>
    <property type="match status" value="1"/>
</dbReference>
<dbReference type="InterPro" id="IPR056884">
    <property type="entry name" value="NPHP3-like_N"/>
</dbReference>
<protein>
    <recommendedName>
        <fullName evidence="3">Nephrocystin 3-like N-terminal domain-containing protein</fullName>
    </recommendedName>
</protein>
<gene>
    <name evidence="4" type="ORF">VMCG_03419</name>
</gene>
<evidence type="ECO:0000259" key="3">
    <source>
        <dbReference type="Pfam" id="PF24883"/>
    </source>
</evidence>
<proteinExistence type="predicted"/>
<keyword evidence="1" id="KW-0677">Repeat</keyword>
<feature type="region of interest" description="Disordered" evidence="2">
    <location>
        <begin position="77"/>
        <end position="134"/>
    </location>
</feature>
<feature type="domain" description="Nephrocystin 3-like N-terminal" evidence="3">
    <location>
        <begin position="440"/>
        <end position="618"/>
    </location>
</feature>
<dbReference type="SUPFAM" id="SSF53474">
    <property type="entry name" value="alpha/beta-Hydrolases"/>
    <property type="match status" value="1"/>
</dbReference>
<dbReference type="InterPro" id="IPR027417">
    <property type="entry name" value="P-loop_NTPase"/>
</dbReference>
<dbReference type="PANTHER" id="PTHR10039:SF5">
    <property type="entry name" value="NACHT DOMAIN-CONTAINING PROTEIN"/>
    <property type="match status" value="1"/>
</dbReference>
<dbReference type="AlphaFoldDB" id="A0A423WWV3"/>
<comment type="caution">
    <text evidence="4">The sequence shown here is derived from an EMBL/GenBank/DDBJ whole genome shotgun (WGS) entry which is preliminary data.</text>
</comment>
<dbReference type="InterPro" id="IPR029058">
    <property type="entry name" value="AB_hydrolase_fold"/>
</dbReference>
<dbReference type="SUPFAM" id="SSF52540">
    <property type="entry name" value="P-loop containing nucleoside triphosphate hydrolases"/>
    <property type="match status" value="1"/>
</dbReference>
<dbReference type="OrthoDB" id="194358at2759"/>